<gene>
    <name evidence="1" type="ORF">GCM10008943_13930</name>
</gene>
<comment type="caution">
    <text evidence="1">The sequence shown here is derived from an EMBL/GenBank/DDBJ whole genome shotgun (WGS) entry which is preliminary data.</text>
</comment>
<dbReference type="InterPro" id="IPR008861">
    <property type="entry name" value="GpX-like"/>
</dbReference>
<accession>A0ABP3R5D4</accession>
<evidence type="ECO:0000313" key="1">
    <source>
        <dbReference type="EMBL" id="GAA0599945.1"/>
    </source>
</evidence>
<dbReference type="RefSeq" id="WP_343803627.1">
    <property type="nucleotide sequence ID" value="NZ_BAAADE010000002.1"/>
</dbReference>
<evidence type="ECO:0000313" key="2">
    <source>
        <dbReference type="Proteomes" id="UP001424441"/>
    </source>
</evidence>
<name>A0ABP3R5D4_9HYPH</name>
<proteinExistence type="predicted"/>
<evidence type="ECO:0008006" key="3">
    <source>
        <dbReference type="Google" id="ProtNLM"/>
    </source>
</evidence>
<protein>
    <recommendedName>
        <fullName evidence="3">Phage tail protein</fullName>
    </recommendedName>
</protein>
<keyword evidence="2" id="KW-1185">Reference proteome</keyword>
<dbReference type="Pfam" id="PF05489">
    <property type="entry name" value="Phage_tail_X"/>
    <property type="match status" value="1"/>
</dbReference>
<reference evidence="2" key="1">
    <citation type="journal article" date="2019" name="Int. J. Syst. Evol. Microbiol.">
        <title>The Global Catalogue of Microorganisms (GCM) 10K type strain sequencing project: providing services to taxonomists for standard genome sequencing and annotation.</title>
        <authorList>
            <consortium name="The Broad Institute Genomics Platform"/>
            <consortium name="The Broad Institute Genome Sequencing Center for Infectious Disease"/>
            <person name="Wu L."/>
            <person name="Ma J."/>
        </authorList>
    </citation>
    <scope>NUCLEOTIDE SEQUENCE [LARGE SCALE GENOMIC DNA]</scope>
    <source>
        <strain evidence="2">JCM 15115</strain>
    </source>
</reference>
<organism evidence="1 2">
    <name type="scientific">Paenochrobactrum glaciei</name>
    <dbReference type="NCBI Taxonomy" id="486407"/>
    <lineage>
        <taxon>Bacteria</taxon>
        <taxon>Pseudomonadati</taxon>
        <taxon>Pseudomonadota</taxon>
        <taxon>Alphaproteobacteria</taxon>
        <taxon>Hyphomicrobiales</taxon>
        <taxon>Brucellaceae</taxon>
        <taxon>Paenochrobactrum</taxon>
    </lineage>
</organism>
<sequence>MMPRVIPAGEFTVYSEDMSLDLVCFEYALRWLKDRKTAGTLKGYLEATYEANPGLAAHGLLLPYGIKVKMPELIISNENKIERLWS</sequence>
<dbReference type="Proteomes" id="UP001424441">
    <property type="component" value="Unassembled WGS sequence"/>
</dbReference>
<dbReference type="EMBL" id="BAAADE010000002">
    <property type="protein sequence ID" value="GAA0599945.1"/>
    <property type="molecule type" value="Genomic_DNA"/>
</dbReference>